<dbReference type="Proteomes" id="UP000270296">
    <property type="component" value="Unassembled WGS sequence"/>
</dbReference>
<dbReference type="EMBL" id="UZAM01006777">
    <property type="protein sequence ID" value="VDO93865.1"/>
    <property type="molecule type" value="Genomic_DNA"/>
</dbReference>
<proteinExistence type="predicted"/>
<dbReference type="AlphaFoldDB" id="A0A183ICE7"/>
<sequence>MSTDTEYENRLTAPLVSNIAVSPLILRRTHWKMQRYALQMADEPITYLKDVREREQTLHGSTNTWLKRDSSTSGNLADKWLWRTTKQSCSNELFVWKPIVSVFPAFLVHTSSVCQQMRQYRCVRFFLRQRQKHQSYEREVATD</sequence>
<accession>A0A183ICE7</accession>
<reference evidence="3" key="1">
    <citation type="submission" date="2016-06" db="UniProtKB">
        <authorList>
            <consortium name="WormBaseParasite"/>
        </authorList>
    </citation>
    <scope>IDENTIFICATION</scope>
</reference>
<organism evidence="3">
    <name type="scientific">Soboliphyme baturini</name>
    <dbReference type="NCBI Taxonomy" id="241478"/>
    <lineage>
        <taxon>Eukaryota</taxon>
        <taxon>Metazoa</taxon>
        <taxon>Ecdysozoa</taxon>
        <taxon>Nematoda</taxon>
        <taxon>Enoplea</taxon>
        <taxon>Dorylaimia</taxon>
        <taxon>Dioctophymatida</taxon>
        <taxon>Dioctophymatoidea</taxon>
        <taxon>Soboliphymatidae</taxon>
        <taxon>Soboliphyme</taxon>
    </lineage>
</organism>
<name>A0A183ICE7_9BILA</name>
<gene>
    <name evidence="1" type="ORF">SBAD_LOCUS1291</name>
</gene>
<reference evidence="1 2" key="2">
    <citation type="submission" date="2018-11" db="EMBL/GenBank/DDBJ databases">
        <authorList>
            <consortium name="Pathogen Informatics"/>
        </authorList>
    </citation>
    <scope>NUCLEOTIDE SEQUENCE [LARGE SCALE GENOMIC DNA]</scope>
</reference>
<dbReference type="WBParaSite" id="SBAD_0000134801-mRNA-1">
    <property type="protein sequence ID" value="SBAD_0000134801-mRNA-1"/>
    <property type="gene ID" value="SBAD_0000134801"/>
</dbReference>
<keyword evidence="2" id="KW-1185">Reference proteome</keyword>
<evidence type="ECO:0000313" key="2">
    <source>
        <dbReference type="Proteomes" id="UP000270296"/>
    </source>
</evidence>
<protein>
    <submittedName>
        <fullName evidence="1 3">Uncharacterized protein</fullName>
    </submittedName>
</protein>
<evidence type="ECO:0000313" key="3">
    <source>
        <dbReference type="WBParaSite" id="SBAD_0000134801-mRNA-1"/>
    </source>
</evidence>
<evidence type="ECO:0000313" key="1">
    <source>
        <dbReference type="EMBL" id="VDO93865.1"/>
    </source>
</evidence>